<dbReference type="InterPro" id="IPR036237">
    <property type="entry name" value="Xyl_isomerase-like_sf"/>
</dbReference>
<reference evidence="2 3" key="1">
    <citation type="submission" date="2017-12" db="EMBL/GenBank/DDBJ databases">
        <title>Characterization of six clinical isolates of Enterochimera gen. nov., a novel genus of the Yersiniaciae family and the three species Enterochimera arupensis sp. nov., Enterochimera coloradensis sp. nov, and Enterochimera californica sp. nov.</title>
        <authorList>
            <person name="Rossi A."/>
            <person name="Fisher M."/>
        </authorList>
    </citation>
    <scope>NUCLEOTIDE SEQUENCE [LARGE SCALE GENOMIC DNA]</scope>
    <source>
        <strain evidence="3">2015-Iso6</strain>
    </source>
</reference>
<dbReference type="Proteomes" id="UP000234240">
    <property type="component" value="Unassembled WGS sequence"/>
</dbReference>
<accession>A0A2N5DZ70</accession>
<dbReference type="PANTHER" id="PTHR12110">
    <property type="entry name" value="HYDROXYPYRUVATE ISOMERASE"/>
    <property type="match status" value="1"/>
</dbReference>
<organism evidence="2 3">
    <name type="scientific">Chimaeribacter californicus</name>
    <dbReference type="NCBI Taxonomy" id="2060067"/>
    <lineage>
        <taxon>Bacteria</taxon>
        <taxon>Pseudomonadati</taxon>
        <taxon>Pseudomonadota</taxon>
        <taxon>Gammaproteobacteria</taxon>
        <taxon>Enterobacterales</taxon>
        <taxon>Yersiniaceae</taxon>
        <taxon>Chimaeribacter</taxon>
    </lineage>
</organism>
<dbReference type="AlphaFoldDB" id="A0A2N5DZ70"/>
<name>A0A2N5DZ70_9GAMM</name>
<keyword evidence="3" id="KW-1185">Reference proteome</keyword>
<dbReference type="RefSeq" id="WP_101817666.1">
    <property type="nucleotide sequence ID" value="NZ_PJZF01000018.1"/>
</dbReference>
<evidence type="ECO:0000259" key="1">
    <source>
        <dbReference type="Pfam" id="PF01261"/>
    </source>
</evidence>
<evidence type="ECO:0000313" key="3">
    <source>
        <dbReference type="Proteomes" id="UP000234240"/>
    </source>
</evidence>
<proteinExistence type="predicted"/>
<sequence>MRITNPLFINTIILGGSPEEKLRAAHQAGFDQVELWRQDVEAVGGDAAAIAAALEAEALTLTDYQVLLDFDGAPDGLRDAKRAEAQRMLDTAVRVGATTLLAPACTHPGCIAARVEEDLRWLAREAGRRGLRVAYEGMAWSTLINTTADAWNMVQQVNEPNLGLVIDAFHIFVRHRTLADLDGIPMDKIYLVQLSDLASDPTPDTLIDTARHHRLLPGQGNYPISALLQRLQAGGYRGPLGLEVFNDDLRAQDPARTAREAMQALRAVCLSTPDTLAH</sequence>
<protein>
    <submittedName>
        <fullName evidence="2">Sugar phosphate isomerase/epimerase</fullName>
    </submittedName>
</protein>
<dbReference type="InterPro" id="IPR013022">
    <property type="entry name" value="Xyl_isomerase-like_TIM-brl"/>
</dbReference>
<dbReference type="SUPFAM" id="SSF51658">
    <property type="entry name" value="Xylose isomerase-like"/>
    <property type="match status" value="1"/>
</dbReference>
<feature type="domain" description="Xylose isomerase-like TIM barrel" evidence="1">
    <location>
        <begin position="22"/>
        <end position="267"/>
    </location>
</feature>
<gene>
    <name evidence="2" type="ORF">CYR55_17585</name>
</gene>
<dbReference type="Pfam" id="PF01261">
    <property type="entry name" value="AP_endonuc_2"/>
    <property type="match status" value="1"/>
</dbReference>
<evidence type="ECO:0000313" key="2">
    <source>
        <dbReference type="EMBL" id="PLR33024.1"/>
    </source>
</evidence>
<dbReference type="Gene3D" id="3.20.20.150">
    <property type="entry name" value="Divalent-metal-dependent TIM barrel enzymes"/>
    <property type="match status" value="1"/>
</dbReference>
<dbReference type="OrthoDB" id="9780241at2"/>
<dbReference type="InterPro" id="IPR050312">
    <property type="entry name" value="IolE/XylAMocC-like"/>
</dbReference>
<dbReference type="EMBL" id="PJZF01000018">
    <property type="protein sequence ID" value="PLR33024.1"/>
    <property type="molecule type" value="Genomic_DNA"/>
</dbReference>
<dbReference type="PANTHER" id="PTHR12110:SF21">
    <property type="entry name" value="XYLOSE ISOMERASE-LIKE TIM BARREL DOMAIN-CONTAINING PROTEIN"/>
    <property type="match status" value="1"/>
</dbReference>
<keyword evidence="2" id="KW-0413">Isomerase</keyword>
<comment type="caution">
    <text evidence="2">The sequence shown here is derived from an EMBL/GenBank/DDBJ whole genome shotgun (WGS) entry which is preliminary data.</text>
</comment>
<dbReference type="GO" id="GO:0016853">
    <property type="term" value="F:isomerase activity"/>
    <property type="evidence" value="ECO:0007669"/>
    <property type="project" value="UniProtKB-KW"/>
</dbReference>